<accession>M0LVC8</accession>
<dbReference type="KEGG" id="hlc:CHINAEXTREME06850"/>
<dbReference type="EMBL" id="CP019285">
    <property type="protein sequence ID" value="APW97506.1"/>
    <property type="molecule type" value="Genomic_DNA"/>
</dbReference>
<evidence type="ECO:0000313" key="4">
    <source>
        <dbReference type="EMBL" id="EMA37113.1"/>
    </source>
</evidence>
<dbReference type="AlphaFoldDB" id="M0LVC8"/>
<proteinExistence type="predicted"/>
<evidence type="ECO:0000259" key="2">
    <source>
        <dbReference type="Pfam" id="PF24035"/>
    </source>
</evidence>
<name>M0LVC8_NATLA</name>
<sequence length="131" mass="14969">MSKRDDVFDALADAQRREVLVGLLKHDLQPVAELSDASRDVIEANERLLEEHLSRSRDLPGVDETLLRLHCVHLPALAEYGFVEWYRAAGVVTRGPRFDELRPFLEQVVDHPADRSQTDSGLRKEQLTIDR</sequence>
<feature type="domain" description="DUF7344" evidence="2">
    <location>
        <begin position="8"/>
        <end position="93"/>
    </location>
</feature>
<dbReference type="Proteomes" id="UP000011555">
    <property type="component" value="Unassembled WGS sequence"/>
</dbReference>
<feature type="region of interest" description="Disordered" evidence="1">
    <location>
        <begin position="112"/>
        <end position="131"/>
    </location>
</feature>
<organism evidence="4 5">
    <name type="scientific">Natronobacterium lacisalsi AJ5</name>
    <dbReference type="NCBI Taxonomy" id="358396"/>
    <lineage>
        <taxon>Archaea</taxon>
        <taxon>Methanobacteriati</taxon>
        <taxon>Methanobacteriota</taxon>
        <taxon>Stenosarchaea group</taxon>
        <taxon>Halobacteria</taxon>
        <taxon>Halobacteriales</taxon>
        <taxon>Natrialbaceae</taxon>
        <taxon>Natronobacterium</taxon>
    </lineage>
</organism>
<gene>
    <name evidence="4" type="ORF">C445_02696</name>
    <name evidence="3" type="ORF">CHINAEXTREME_06850</name>
</gene>
<dbReference type="InterPro" id="IPR055768">
    <property type="entry name" value="DUF7344"/>
</dbReference>
<dbReference type="EMBL" id="AOLZ01000013">
    <property type="protein sequence ID" value="EMA37113.1"/>
    <property type="molecule type" value="Genomic_DNA"/>
</dbReference>
<dbReference type="Proteomes" id="UP000186547">
    <property type="component" value="Chromosome"/>
</dbReference>
<reference evidence="3 6" key="1">
    <citation type="journal article" date="2011" name="J. Bacteriol.">
        <title>Genome sequence of Halobiforma lacisalsi AJ5, an extremely halophilic archaeon which harbors a bop gene.</title>
        <authorList>
            <person name="Jiang X."/>
            <person name="Wang S."/>
            <person name="Cheng H."/>
            <person name="Huo Y."/>
            <person name="Zhang X."/>
            <person name="Zhu X."/>
            <person name="Han X."/>
            <person name="Ni P."/>
            <person name="Wu M."/>
        </authorList>
    </citation>
    <scope>NUCLEOTIDE SEQUENCE [LARGE SCALE GENOMIC DNA]</scope>
    <source>
        <strain evidence="3 6">AJ5</strain>
    </source>
</reference>
<evidence type="ECO:0000256" key="1">
    <source>
        <dbReference type="SAM" id="MobiDB-lite"/>
    </source>
</evidence>
<keyword evidence="5" id="KW-1185">Reference proteome</keyword>
<evidence type="ECO:0000313" key="3">
    <source>
        <dbReference type="EMBL" id="APW97506.1"/>
    </source>
</evidence>
<reference evidence="4 5" key="2">
    <citation type="journal article" date="2014" name="PLoS Genet.">
        <title>Phylogenetically driven sequencing of extremely halophilic archaea reveals strategies for static and dynamic osmo-response.</title>
        <authorList>
            <person name="Becker E.A."/>
            <person name="Seitzer P.M."/>
            <person name="Tritt A."/>
            <person name="Larsen D."/>
            <person name="Krusor M."/>
            <person name="Yao A.I."/>
            <person name="Wu D."/>
            <person name="Madern D."/>
            <person name="Eisen J.A."/>
            <person name="Darling A.E."/>
            <person name="Facciotti M.T."/>
        </authorList>
    </citation>
    <scope>NUCLEOTIDE SEQUENCE [LARGE SCALE GENOMIC DNA]</scope>
    <source>
        <strain evidence="4 5">AJ5</strain>
    </source>
</reference>
<dbReference type="eggNOG" id="arCOG03828">
    <property type="taxonomic scope" value="Archaea"/>
</dbReference>
<evidence type="ECO:0000313" key="6">
    <source>
        <dbReference type="Proteomes" id="UP000186547"/>
    </source>
</evidence>
<reference evidence="3" key="3">
    <citation type="submission" date="2017-01" db="EMBL/GenBank/DDBJ databases">
        <authorList>
            <person name="Mah S.A."/>
            <person name="Swanson W.J."/>
            <person name="Moy G.W."/>
            <person name="Vacquier V.D."/>
        </authorList>
    </citation>
    <scope>NUCLEOTIDE SEQUENCE</scope>
    <source>
        <strain evidence="3">AJ5</strain>
    </source>
</reference>
<dbReference type="Pfam" id="PF24035">
    <property type="entry name" value="DUF7344"/>
    <property type="match status" value="1"/>
</dbReference>
<evidence type="ECO:0000313" key="5">
    <source>
        <dbReference type="Proteomes" id="UP000011555"/>
    </source>
</evidence>
<protein>
    <recommendedName>
        <fullName evidence="2">DUF7344 domain-containing protein</fullName>
    </recommendedName>
</protein>